<evidence type="ECO:0000313" key="5">
    <source>
        <dbReference type="EMBL" id="KAF9444963.1"/>
    </source>
</evidence>
<dbReference type="Gene3D" id="3.40.50.720">
    <property type="entry name" value="NAD(P)-binding Rossmann-like Domain"/>
    <property type="match status" value="1"/>
</dbReference>
<comment type="similarity">
    <text evidence="1">Belongs to the short-chain dehydrogenases/reductases (SDR) family.</text>
</comment>
<keyword evidence="2" id="KW-0521">NADP</keyword>
<dbReference type="PANTHER" id="PTHR43391">
    <property type="entry name" value="RETINOL DEHYDROGENASE-RELATED"/>
    <property type="match status" value="1"/>
</dbReference>
<dbReference type="OrthoDB" id="7289984at2759"/>
<dbReference type="PROSITE" id="PS00061">
    <property type="entry name" value="ADH_SHORT"/>
    <property type="match status" value="1"/>
</dbReference>
<evidence type="ECO:0000256" key="4">
    <source>
        <dbReference type="SAM" id="Phobius"/>
    </source>
</evidence>
<dbReference type="GO" id="GO:0005829">
    <property type="term" value="C:cytosol"/>
    <property type="evidence" value="ECO:0007669"/>
    <property type="project" value="TreeGrafter"/>
</dbReference>
<comment type="caution">
    <text evidence="5">The sequence shown here is derived from an EMBL/GenBank/DDBJ whole genome shotgun (WGS) entry which is preliminary data.</text>
</comment>
<dbReference type="InterPro" id="IPR020904">
    <property type="entry name" value="Sc_DH/Rdtase_CS"/>
</dbReference>
<evidence type="ECO:0000256" key="2">
    <source>
        <dbReference type="ARBA" id="ARBA00022857"/>
    </source>
</evidence>
<dbReference type="PANTHER" id="PTHR43391:SF14">
    <property type="entry name" value="DEHYDROGENASE_REDUCTASE SDR FAMILY PROTEIN 7-LIKE"/>
    <property type="match status" value="1"/>
</dbReference>
<proteinExistence type="inferred from homology"/>
<sequence>MVSLRNIPPIGYTTQNILMSLGTVATSVSALLFTSTVLLPLSVLRMCLPASYLCRPQPSRNVVLIIGASRGIGFEVLKKYSTMPDTTIIAASSSIKNLRDAASSLGSPAATIELQQLDLKKTPTSINKAIREWDTAFGPITHLYAISGISNHLDDNKPWGLDVTDDIIRVNITGTVSAVLSAYELMKERSYGKICIVGSVAGFSSPANMISYASSKAFINNFGTDLRCLGSSVGVDVVTVAPGFIRTRMTDKMRSQDSSAPGFEFESPEGMATAMVNGVEKGGIGLVSWPWRQAIATYSLQGLNPLCDTLGRWVTYKAKMSGKKIT</sequence>
<dbReference type="GO" id="GO:0016491">
    <property type="term" value="F:oxidoreductase activity"/>
    <property type="evidence" value="ECO:0007669"/>
    <property type="project" value="UniProtKB-KW"/>
</dbReference>
<organism evidence="5 6">
    <name type="scientific">Macrolepiota fuliginosa MF-IS2</name>
    <dbReference type="NCBI Taxonomy" id="1400762"/>
    <lineage>
        <taxon>Eukaryota</taxon>
        <taxon>Fungi</taxon>
        <taxon>Dikarya</taxon>
        <taxon>Basidiomycota</taxon>
        <taxon>Agaricomycotina</taxon>
        <taxon>Agaricomycetes</taxon>
        <taxon>Agaricomycetidae</taxon>
        <taxon>Agaricales</taxon>
        <taxon>Agaricineae</taxon>
        <taxon>Agaricaceae</taxon>
        <taxon>Macrolepiota</taxon>
    </lineage>
</organism>
<evidence type="ECO:0000313" key="6">
    <source>
        <dbReference type="Proteomes" id="UP000807342"/>
    </source>
</evidence>
<dbReference type="AlphaFoldDB" id="A0A9P5X512"/>
<dbReference type="SUPFAM" id="SSF51735">
    <property type="entry name" value="NAD(P)-binding Rossmann-fold domains"/>
    <property type="match status" value="1"/>
</dbReference>
<reference evidence="5" key="1">
    <citation type="submission" date="2020-11" db="EMBL/GenBank/DDBJ databases">
        <authorList>
            <consortium name="DOE Joint Genome Institute"/>
            <person name="Ahrendt S."/>
            <person name="Riley R."/>
            <person name="Andreopoulos W."/>
            <person name="Labutti K."/>
            <person name="Pangilinan J."/>
            <person name="Ruiz-Duenas F.J."/>
            <person name="Barrasa J.M."/>
            <person name="Sanchez-Garcia M."/>
            <person name="Camarero S."/>
            <person name="Miyauchi S."/>
            <person name="Serrano A."/>
            <person name="Linde D."/>
            <person name="Babiker R."/>
            <person name="Drula E."/>
            <person name="Ayuso-Fernandez I."/>
            <person name="Pacheco R."/>
            <person name="Padilla G."/>
            <person name="Ferreira P."/>
            <person name="Barriuso J."/>
            <person name="Kellner H."/>
            <person name="Castanera R."/>
            <person name="Alfaro M."/>
            <person name="Ramirez L."/>
            <person name="Pisabarro A.G."/>
            <person name="Kuo A."/>
            <person name="Tritt A."/>
            <person name="Lipzen A."/>
            <person name="He G."/>
            <person name="Yan M."/>
            <person name="Ng V."/>
            <person name="Cullen D."/>
            <person name="Martin F."/>
            <person name="Rosso M.-N."/>
            <person name="Henrissat B."/>
            <person name="Hibbett D."/>
            <person name="Martinez A.T."/>
            <person name="Grigoriev I.V."/>
        </authorList>
    </citation>
    <scope>NUCLEOTIDE SEQUENCE</scope>
    <source>
        <strain evidence="5">MF-IS2</strain>
    </source>
</reference>
<dbReference type="PRINTS" id="PR00081">
    <property type="entry name" value="GDHRDH"/>
</dbReference>
<keyword evidence="4" id="KW-1133">Transmembrane helix</keyword>
<keyword evidence="3" id="KW-0560">Oxidoreductase</keyword>
<gene>
    <name evidence="5" type="ORF">P691DRAFT_777902</name>
</gene>
<evidence type="ECO:0000256" key="3">
    <source>
        <dbReference type="ARBA" id="ARBA00023002"/>
    </source>
</evidence>
<name>A0A9P5X512_9AGAR</name>
<dbReference type="InterPro" id="IPR036291">
    <property type="entry name" value="NAD(P)-bd_dom_sf"/>
</dbReference>
<dbReference type="Pfam" id="PF00106">
    <property type="entry name" value="adh_short"/>
    <property type="match status" value="1"/>
</dbReference>
<accession>A0A9P5X512</accession>
<evidence type="ECO:0000256" key="1">
    <source>
        <dbReference type="ARBA" id="ARBA00006484"/>
    </source>
</evidence>
<keyword evidence="4" id="KW-0472">Membrane</keyword>
<keyword evidence="4" id="KW-0812">Transmembrane</keyword>
<dbReference type="InterPro" id="IPR002347">
    <property type="entry name" value="SDR_fam"/>
</dbReference>
<protein>
    <submittedName>
        <fullName evidence="5">NAD(P)-binding protein</fullName>
    </submittedName>
</protein>
<dbReference type="Proteomes" id="UP000807342">
    <property type="component" value="Unassembled WGS sequence"/>
</dbReference>
<dbReference type="EMBL" id="MU151335">
    <property type="protein sequence ID" value="KAF9444963.1"/>
    <property type="molecule type" value="Genomic_DNA"/>
</dbReference>
<feature type="transmembrane region" description="Helical" evidence="4">
    <location>
        <begin position="21"/>
        <end position="44"/>
    </location>
</feature>
<keyword evidence="6" id="KW-1185">Reference proteome</keyword>